<comment type="caution">
    <text evidence="9">The sequence shown here is derived from an EMBL/GenBank/DDBJ whole genome shotgun (WGS) entry which is preliminary data.</text>
</comment>
<evidence type="ECO:0000256" key="2">
    <source>
        <dbReference type="ARBA" id="ARBA00004760"/>
    </source>
</evidence>
<accession>A0A2U1SR34</accession>
<evidence type="ECO:0000256" key="3">
    <source>
        <dbReference type="ARBA" id="ARBA00004991"/>
    </source>
</evidence>
<proteinExistence type="predicted"/>
<keyword evidence="10" id="KW-1185">Reference proteome</keyword>
<evidence type="ECO:0000313" key="10">
    <source>
        <dbReference type="Proteomes" id="UP000245137"/>
    </source>
</evidence>
<evidence type="ECO:0000256" key="8">
    <source>
        <dbReference type="ARBA" id="ARBA00023136"/>
    </source>
</evidence>
<evidence type="ECO:0000256" key="6">
    <source>
        <dbReference type="ARBA" id="ARBA00022692"/>
    </source>
</evidence>
<dbReference type="OrthoDB" id="8435849at2"/>
<dbReference type="RefSeq" id="WP_108917124.1">
    <property type="nucleotide sequence ID" value="NZ_BGJY01000002.1"/>
</dbReference>
<dbReference type="GO" id="GO:0008120">
    <property type="term" value="F:ceramide glucosyltransferase activity"/>
    <property type="evidence" value="ECO:0007669"/>
    <property type="project" value="TreeGrafter"/>
</dbReference>
<dbReference type="InterPro" id="IPR029044">
    <property type="entry name" value="Nucleotide-diphossugar_trans"/>
</dbReference>
<protein>
    <submittedName>
        <fullName evidence="9">Ceramide glucosyltransferase</fullName>
    </submittedName>
</protein>
<dbReference type="PANTHER" id="PTHR12726">
    <property type="entry name" value="CERAMIDE GLUCOSYLTRANSFERASE"/>
    <property type="match status" value="1"/>
</dbReference>
<evidence type="ECO:0000256" key="1">
    <source>
        <dbReference type="ARBA" id="ARBA00004141"/>
    </source>
</evidence>
<gene>
    <name evidence="9" type="ORF">C5689_09925</name>
</gene>
<dbReference type="EMBL" id="PUIV01000012">
    <property type="protein sequence ID" value="PWB94065.1"/>
    <property type="molecule type" value="Genomic_DNA"/>
</dbReference>
<keyword evidence="5 9" id="KW-0808">Transferase</keyword>
<dbReference type="SUPFAM" id="SSF53448">
    <property type="entry name" value="Nucleotide-diphospho-sugar transferases"/>
    <property type="match status" value="1"/>
</dbReference>
<comment type="pathway">
    <text evidence="2">Lipid metabolism; sphingolipid metabolism.</text>
</comment>
<evidence type="ECO:0000256" key="5">
    <source>
        <dbReference type="ARBA" id="ARBA00022679"/>
    </source>
</evidence>
<comment type="pathway">
    <text evidence="3">Sphingolipid metabolism.</text>
</comment>
<keyword evidence="8" id="KW-0472">Membrane</keyword>
<keyword evidence="4" id="KW-0328">Glycosyltransferase</keyword>
<evidence type="ECO:0000256" key="4">
    <source>
        <dbReference type="ARBA" id="ARBA00022676"/>
    </source>
</evidence>
<dbReference type="GO" id="GO:0016020">
    <property type="term" value="C:membrane"/>
    <property type="evidence" value="ECO:0007669"/>
    <property type="project" value="UniProtKB-SubCell"/>
</dbReference>
<organism evidence="9 10">
    <name type="scientific">Methylosinus sporium</name>
    <dbReference type="NCBI Taxonomy" id="428"/>
    <lineage>
        <taxon>Bacteria</taxon>
        <taxon>Pseudomonadati</taxon>
        <taxon>Pseudomonadota</taxon>
        <taxon>Alphaproteobacteria</taxon>
        <taxon>Hyphomicrobiales</taxon>
        <taxon>Methylocystaceae</taxon>
        <taxon>Methylosinus</taxon>
    </lineage>
</organism>
<comment type="subcellular location">
    <subcellularLocation>
        <location evidence="1">Membrane</location>
        <topology evidence="1">Multi-pass membrane protein</topology>
    </subcellularLocation>
</comment>
<dbReference type="AlphaFoldDB" id="A0A2U1SR34"/>
<dbReference type="InterPro" id="IPR025993">
    <property type="entry name" value="Ceramide_glucosylTrfase"/>
</dbReference>
<keyword evidence="6" id="KW-0812">Transmembrane</keyword>
<name>A0A2U1SR34_METSR</name>
<dbReference type="Proteomes" id="UP000245137">
    <property type="component" value="Unassembled WGS sequence"/>
</dbReference>
<dbReference type="Gene3D" id="3.90.550.10">
    <property type="entry name" value="Spore Coat Polysaccharide Biosynthesis Protein SpsA, Chain A"/>
    <property type="match status" value="1"/>
</dbReference>
<dbReference type="PANTHER" id="PTHR12726:SF0">
    <property type="entry name" value="CERAMIDE GLUCOSYLTRANSFERASE"/>
    <property type="match status" value="1"/>
</dbReference>
<keyword evidence="7" id="KW-1133">Transmembrane helix</keyword>
<sequence length="393" mass="42925">MIDSILYSLVVLSAVFWACSALLLLLSVTAALIHPWLVAMRGSSREQPPVSLVLPVKMLDQGFERAQESALAQTYPQLEALASATETESPAIAAMRDIFARHPQIESRILHSTARFAASPKVDNLFAPFNAARNDVIFMKDSNIVLEPDDLSETMRHLKPGVGMVCAIPYAARPENFGALVEAAIMNGPHQRMLFAASALGGGFGVGKIMLFRRSDFLRAGGFAAIAHTVGEDNATAKALGRIKLRTVFSHRLVRQELGERDLRDVYNRQLRWSVVRRDDEILSFLAEPFCQALPAFAAAAIGSPLVGVAPTTALTVTFCLWLSSETLLSFAKGWKVTWAAPAIFLAREALMFAVWLHAWTATKVVWAKTTIDTRSCGETAAEMEPQVAKEEG</sequence>
<dbReference type="Pfam" id="PF13506">
    <property type="entry name" value="Glyco_transf_21"/>
    <property type="match status" value="1"/>
</dbReference>
<evidence type="ECO:0000256" key="7">
    <source>
        <dbReference type="ARBA" id="ARBA00022989"/>
    </source>
</evidence>
<reference evidence="9 10" key="1">
    <citation type="journal article" date="2018" name="Appl. Microbiol. Biotechnol.">
        <title>Co-cultivation of the strictly anaerobic methanogen Methanosarcina barkeri with aerobic methanotrophs in an oxygen-limited membrane bioreactor.</title>
        <authorList>
            <person name="In 't Zandt M.H."/>
            <person name="van den Bosch T.J.M."/>
            <person name="Rijkers R."/>
            <person name="van Kessel M.A.H.J."/>
            <person name="Jetten M.S.M."/>
            <person name="Welte C.U."/>
        </authorList>
    </citation>
    <scope>NUCLEOTIDE SEQUENCE [LARGE SCALE GENOMIC DNA]</scope>
    <source>
        <strain evidence="9 10">DSM 17706</strain>
    </source>
</reference>
<dbReference type="GO" id="GO:0006679">
    <property type="term" value="P:glucosylceramide biosynthetic process"/>
    <property type="evidence" value="ECO:0007669"/>
    <property type="project" value="TreeGrafter"/>
</dbReference>
<evidence type="ECO:0000313" key="9">
    <source>
        <dbReference type="EMBL" id="PWB94065.1"/>
    </source>
</evidence>